<evidence type="ECO:0000256" key="4">
    <source>
        <dbReference type="ARBA" id="ARBA00023002"/>
    </source>
</evidence>
<organism evidence="5 6">
    <name type="scientific">Wohlfahrtiimonas chitiniclastica</name>
    <dbReference type="NCBI Taxonomy" id="400946"/>
    <lineage>
        <taxon>Bacteria</taxon>
        <taxon>Pseudomonadati</taxon>
        <taxon>Pseudomonadota</taxon>
        <taxon>Gammaproteobacteria</taxon>
        <taxon>Cardiobacteriales</taxon>
        <taxon>Ignatzschineriaceae</taxon>
        <taxon>Wohlfahrtiimonas</taxon>
    </lineage>
</organism>
<sequence>MSELYIVTGASKGIGDALATQLEREGHTVLRLARTNPRALPNLITVDLTDLEAGVEAMTQWLSPKLAAATRVTLINNAGTVEPIGVVGKMDATQISHALLLNIGAVMALTNAFVALTESFSGEKCVMNVSSGAAYKAYEGWAAYCATKAAVDHFTRVLFTEQQTKDNPVKVVSIAPGVIDTDMQAVIRSSTPELFPNLKRFIDYKTDAKLSTPTETAKALISHLRSEKMGAVATADVRD</sequence>
<dbReference type="GO" id="GO:0004757">
    <property type="term" value="F:sepiapterin reductase (NADP+) activity"/>
    <property type="evidence" value="ECO:0007669"/>
    <property type="project" value="TreeGrafter"/>
</dbReference>
<dbReference type="EMBL" id="JAGIBU010000001">
    <property type="protein sequence ID" value="MBS7823941.1"/>
    <property type="molecule type" value="Genomic_DNA"/>
</dbReference>
<dbReference type="InterPro" id="IPR002347">
    <property type="entry name" value="SDR_fam"/>
</dbReference>
<dbReference type="PANTHER" id="PTHR44085">
    <property type="entry name" value="SEPIAPTERIN REDUCTASE"/>
    <property type="match status" value="1"/>
</dbReference>
<proteinExistence type="predicted"/>
<evidence type="ECO:0000313" key="5">
    <source>
        <dbReference type="EMBL" id="MBS7823941.1"/>
    </source>
</evidence>
<evidence type="ECO:0000256" key="1">
    <source>
        <dbReference type="ARBA" id="ARBA00004496"/>
    </source>
</evidence>
<gene>
    <name evidence="5" type="ORF">J7561_01830</name>
</gene>
<dbReference type="RefSeq" id="WP_213403328.1">
    <property type="nucleotide sequence ID" value="NZ_JAGIBT010000001.1"/>
</dbReference>
<keyword evidence="4" id="KW-0560">Oxidoreductase</keyword>
<dbReference type="InterPro" id="IPR051721">
    <property type="entry name" value="Biopterin_syn/organic_redct"/>
</dbReference>
<dbReference type="Proteomes" id="UP000680020">
    <property type="component" value="Unassembled WGS sequence"/>
</dbReference>
<evidence type="ECO:0000256" key="3">
    <source>
        <dbReference type="ARBA" id="ARBA00022857"/>
    </source>
</evidence>
<comment type="subcellular location">
    <subcellularLocation>
        <location evidence="1">Cytoplasm</location>
    </subcellularLocation>
</comment>
<dbReference type="PRINTS" id="PR00081">
    <property type="entry name" value="GDHRDH"/>
</dbReference>
<dbReference type="PANTHER" id="PTHR44085:SF2">
    <property type="entry name" value="SEPIAPTERIN REDUCTASE"/>
    <property type="match status" value="1"/>
</dbReference>
<dbReference type="Gene3D" id="3.40.50.720">
    <property type="entry name" value="NAD(P)-binding Rossmann-like Domain"/>
    <property type="match status" value="1"/>
</dbReference>
<protein>
    <submittedName>
        <fullName evidence="5">SDR family NAD(P)-dependent oxidoreductase</fullName>
    </submittedName>
</protein>
<comment type="caution">
    <text evidence="5">The sequence shown here is derived from an EMBL/GenBank/DDBJ whole genome shotgun (WGS) entry which is preliminary data.</text>
</comment>
<dbReference type="GO" id="GO:0005737">
    <property type="term" value="C:cytoplasm"/>
    <property type="evidence" value="ECO:0007669"/>
    <property type="project" value="UniProtKB-SubCell"/>
</dbReference>
<name>A0AB35BY34_9GAMM</name>
<evidence type="ECO:0000313" key="6">
    <source>
        <dbReference type="Proteomes" id="UP000680020"/>
    </source>
</evidence>
<dbReference type="SUPFAM" id="SSF51735">
    <property type="entry name" value="NAD(P)-binding Rossmann-fold domains"/>
    <property type="match status" value="1"/>
</dbReference>
<keyword evidence="3" id="KW-0521">NADP</keyword>
<dbReference type="InterPro" id="IPR036291">
    <property type="entry name" value="NAD(P)-bd_dom_sf"/>
</dbReference>
<accession>A0AB35BY34</accession>
<keyword evidence="2" id="KW-0963">Cytoplasm</keyword>
<reference evidence="5" key="1">
    <citation type="submission" date="2021-03" db="EMBL/GenBank/DDBJ databases">
        <title>Identification and antibiotic profiling of Wohlfahrtiimonas chitiniclastica, an underestimated human pathogen.</title>
        <authorList>
            <person name="Kopf A."/>
            <person name="Bunk B."/>
            <person name="Coldewey S."/>
            <person name="Gunzer F."/>
            <person name="Riedel T."/>
            <person name="Schroettner P."/>
        </authorList>
    </citation>
    <scope>NUCLEOTIDE SEQUENCE</scope>
    <source>
        <strain evidence="5">DSM 100917</strain>
    </source>
</reference>
<dbReference type="GO" id="GO:0006729">
    <property type="term" value="P:tetrahydrobiopterin biosynthetic process"/>
    <property type="evidence" value="ECO:0007669"/>
    <property type="project" value="TreeGrafter"/>
</dbReference>
<evidence type="ECO:0000256" key="2">
    <source>
        <dbReference type="ARBA" id="ARBA00022490"/>
    </source>
</evidence>
<dbReference type="Pfam" id="PF00106">
    <property type="entry name" value="adh_short"/>
    <property type="match status" value="1"/>
</dbReference>
<dbReference type="AlphaFoldDB" id="A0AB35BY34"/>